<feature type="disulfide bond" evidence="19">
    <location>
        <begin position="1368"/>
        <end position="1377"/>
    </location>
</feature>
<feature type="domain" description="EGF-like" evidence="23">
    <location>
        <begin position="1105"/>
        <end position="1141"/>
    </location>
</feature>
<feature type="domain" description="EGF-like" evidence="23">
    <location>
        <begin position="2297"/>
        <end position="2333"/>
    </location>
</feature>
<feature type="disulfide bond" evidence="19">
    <location>
        <begin position="2045"/>
        <end position="2054"/>
    </location>
</feature>
<feature type="domain" description="EGF-like" evidence="23">
    <location>
        <begin position="373"/>
        <end position="409"/>
    </location>
</feature>
<dbReference type="SUPFAM" id="SSF57184">
    <property type="entry name" value="Growth factor receptor domain"/>
    <property type="match status" value="2"/>
</dbReference>
<evidence type="ECO:0000256" key="8">
    <source>
        <dbReference type="ARBA" id="ARBA00022536"/>
    </source>
</evidence>
<dbReference type="GO" id="GO:0019904">
    <property type="term" value="F:protein domain specific binding"/>
    <property type="evidence" value="ECO:0007669"/>
    <property type="project" value="UniProtKB-ARBA"/>
</dbReference>
<dbReference type="FunFam" id="2.10.25.10:FF:000053">
    <property type="entry name" value="Slit guidance ligand 2"/>
    <property type="match status" value="1"/>
</dbReference>
<dbReference type="GO" id="GO:0007399">
    <property type="term" value="P:nervous system development"/>
    <property type="evidence" value="ECO:0007669"/>
    <property type="project" value="UniProtKB-ARBA"/>
</dbReference>
<dbReference type="GO" id="GO:0048646">
    <property type="term" value="P:anatomical structure formation involved in morphogenesis"/>
    <property type="evidence" value="ECO:0007669"/>
    <property type="project" value="UniProtKB-ARBA"/>
</dbReference>
<dbReference type="InterPro" id="IPR000152">
    <property type="entry name" value="EGF-type_Asp/Asn_hydroxyl_site"/>
</dbReference>
<feature type="domain" description="EGF-like" evidence="23">
    <location>
        <begin position="755"/>
        <end position="794"/>
    </location>
</feature>
<feature type="disulfide bond" evidence="19">
    <location>
        <begin position="1693"/>
        <end position="1703"/>
    </location>
</feature>
<comment type="subcellular location">
    <subcellularLocation>
        <location evidence="3">Cell projection</location>
    </subcellularLocation>
    <subcellularLocation>
        <location evidence="2">Cytoplasm</location>
        <location evidence="2">Cytoskeleton</location>
    </subcellularLocation>
    <subcellularLocation>
        <location evidence="1">Membrane</location>
        <topology evidence="1">Single-pass membrane protein</topology>
    </subcellularLocation>
    <subcellularLocation>
        <location evidence="4">Secreted</location>
        <location evidence="4">Extracellular space</location>
        <location evidence="4">Extracellular matrix</location>
    </subcellularLocation>
</comment>
<evidence type="ECO:0000313" key="24">
    <source>
        <dbReference type="EMBL" id="CAJ1067488.1"/>
    </source>
</evidence>
<feature type="domain" description="EGF-like" evidence="23">
    <location>
        <begin position="1142"/>
        <end position="1184"/>
    </location>
</feature>
<dbReference type="FunFam" id="2.10.25.10:FF:000122">
    <property type="entry name" value="Protein crumbs homolog 2"/>
    <property type="match status" value="1"/>
</dbReference>
<feature type="domain" description="EGF-like" evidence="23">
    <location>
        <begin position="1651"/>
        <end position="1687"/>
    </location>
</feature>
<evidence type="ECO:0000256" key="16">
    <source>
        <dbReference type="ARBA" id="ARBA00023180"/>
    </source>
</evidence>
<feature type="disulfide bond" evidence="19">
    <location>
        <begin position="2286"/>
        <end position="2295"/>
    </location>
</feature>
<feature type="domain" description="EGF-like" evidence="23">
    <location>
        <begin position="796"/>
        <end position="832"/>
    </location>
</feature>
<keyword evidence="8 19" id="KW-0245">EGF-like domain</keyword>
<dbReference type="FunFam" id="2.10.25.10:FF:000045">
    <property type="entry name" value="Slit guidance ligand 2"/>
    <property type="match status" value="2"/>
</dbReference>
<feature type="domain" description="EGF-like" evidence="23">
    <location>
        <begin position="2578"/>
        <end position="2614"/>
    </location>
</feature>
<feature type="disulfide bond" evidence="19">
    <location>
        <begin position="743"/>
        <end position="752"/>
    </location>
</feature>
<feature type="disulfide bond" evidence="19">
    <location>
        <begin position="941"/>
        <end position="950"/>
    </location>
</feature>
<feature type="disulfide bond" evidence="19">
    <location>
        <begin position="1287"/>
        <end position="1296"/>
    </location>
</feature>
<keyword evidence="17" id="KW-0206">Cytoskeleton</keyword>
<dbReference type="CDD" id="cd00054">
    <property type="entry name" value="EGF_CA"/>
    <property type="match status" value="28"/>
</dbReference>
<feature type="domain" description="EGF-like" evidence="23">
    <location>
        <begin position="1339"/>
        <end position="1378"/>
    </location>
</feature>
<evidence type="ECO:0000256" key="21">
    <source>
        <dbReference type="SAM" id="SignalP"/>
    </source>
</evidence>
<accession>A0AAV1G2C0</accession>
<feature type="domain" description="Laminin G" evidence="22">
    <location>
        <begin position="1794"/>
        <end position="1974"/>
    </location>
</feature>
<feature type="disulfide bond" evidence="19">
    <location>
        <begin position="1093"/>
        <end position="1102"/>
    </location>
</feature>
<feature type="disulfide bond" evidence="19">
    <location>
        <begin position="484"/>
        <end position="493"/>
    </location>
</feature>
<feature type="domain" description="Laminin G" evidence="22">
    <location>
        <begin position="2344"/>
        <end position="2534"/>
    </location>
</feature>
<feature type="domain" description="EGF-like" evidence="23">
    <location>
        <begin position="991"/>
        <end position="1027"/>
    </location>
</feature>
<evidence type="ECO:0000256" key="11">
    <source>
        <dbReference type="ARBA" id="ARBA00022737"/>
    </source>
</evidence>
<evidence type="ECO:0000313" key="25">
    <source>
        <dbReference type="Proteomes" id="UP001178508"/>
    </source>
</evidence>
<feature type="domain" description="EGF-like" evidence="23">
    <location>
        <begin position="2838"/>
        <end position="2875"/>
    </location>
</feature>
<feature type="disulfide bond" evidence="19">
    <location>
        <begin position="2827"/>
        <end position="2836"/>
    </location>
</feature>
<keyword evidence="12" id="KW-0106">Calcium</keyword>
<keyword evidence="14" id="KW-0472">Membrane</keyword>
<feature type="domain" description="EGF-like" evidence="23">
    <location>
        <begin position="1607"/>
        <end position="1649"/>
    </location>
</feature>
<feature type="disulfide bond" evidence="19">
    <location>
        <begin position="1482"/>
        <end position="1491"/>
    </location>
</feature>
<feature type="domain" description="EGF-like" evidence="23">
    <location>
        <begin position="2260"/>
        <end position="2296"/>
    </location>
</feature>
<dbReference type="FunFam" id="2.60.120.200:FF:000210">
    <property type="entry name" value="Protein eyes shut homolog"/>
    <property type="match status" value="1"/>
</dbReference>
<feature type="compositionally biased region" description="Polar residues" evidence="20">
    <location>
        <begin position="1989"/>
        <end position="2007"/>
    </location>
</feature>
<dbReference type="GO" id="GO:0005856">
    <property type="term" value="C:cytoskeleton"/>
    <property type="evidence" value="ECO:0007669"/>
    <property type="project" value="UniProtKB-SubCell"/>
</dbReference>
<dbReference type="GO" id="GO:0035282">
    <property type="term" value="P:segmentation"/>
    <property type="evidence" value="ECO:0007669"/>
    <property type="project" value="UniProtKB-ARBA"/>
</dbReference>
<dbReference type="Gene3D" id="2.60.120.200">
    <property type="match status" value="5"/>
</dbReference>
<keyword evidence="9" id="KW-0812">Transmembrane</keyword>
<dbReference type="FunFam" id="2.10.25.10:FF:000591">
    <property type="entry name" value="Protein eyes shut homolog"/>
    <property type="match status" value="1"/>
</dbReference>
<feature type="domain" description="EGF-like" evidence="23">
    <location>
        <begin position="872"/>
        <end position="911"/>
    </location>
</feature>
<dbReference type="FunFam" id="2.60.120.200:FF:000183">
    <property type="entry name" value="Protein eyes shut homolog"/>
    <property type="match status" value="1"/>
</dbReference>
<evidence type="ECO:0000256" key="19">
    <source>
        <dbReference type="PROSITE-ProRule" id="PRU00076"/>
    </source>
</evidence>
<evidence type="ECO:0000256" key="15">
    <source>
        <dbReference type="ARBA" id="ARBA00023157"/>
    </source>
</evidence>
<keyword evidence="18" id="KW-0966">Cell projection</keyword>
<feature type="disulfide bond" evidence="19">
    <location>
        <begin position="1327"/>
        <end position="1336"/>
    </location>
</feature>
<feature type="domain" description="EGF-like" evidence="23">
    <location>
        <begin position="1532"/>
        <end position="1567"/>
    </location>
</feature>
<feature type="disulfide bond" evidence="19">
    <location>
        <begin position="1595"/>
        <end position="1604"/>
    </location>
</feature>
<feature type="disulfide bond" evidence="19">
    <location>
        <begin position="629"/>
        <end position="638"/>
    </location>
</feature>
<feature type="disulfide bond" evidence="19">
    <location>
        <begin position="200"/>
        <end position="209"/>
    </location>
</feature>
<feature type="domain" description="EGF-like" evidence="23">
    <location>
        <begin position="168"/>
        <end position="210"/>
    </location>
</feature>
<feature type="disulfide bond" evidence="19">
    <location>
        <begin position="1174"/>
        <end position="1183"/>
    </location>
</feature>
<feature type="disulfide bond" evidence="19">
    <location>
        <begin position="2323"/>
        <end position="2332"/>
    </location>
</feature>
<dbReference type="PRINTS" id="PR01983">
    <property type="entry name" value="NOTCH"/>
</dbReference>
<comment type="caution">
    <text evidence="19">Lacks conserved residue(s) required for the propagation of feature annotation.</text>
</comment>
<feature type="disulfide bond" evidence="19">
    <location>
        <begin position="784"/>
        <end position="793"/>
    </location>
</feature>
<evidence type="ECO:0000256" key="6">
    <source>
        <dbReference type="ARBA" id="ARBA00022525"/>
    </source>
</evidence>
<feature type="disulfide bond" evidence="19">
    <location>
        <begin position="243"/>
        <end position="252"/>
    </location>
</feature>
<feature type="disulfide bond" evidence="19">
    <location>
        <begin position="822"/>
        <end position="831"/>
    </location>
</feature>
<feature type="disulfide bond" evidence="19">
    <location>
        <begin position="1190"/>
        <end position="1200"/>
    </location>
</feature>
<feature type="disulfide bond" evidence="19">
    <location>
        <begin position="1639"/>
        <end position="1648"/>
    </location>
</feature>
<dbReference type="FunFam" id="2.10.25.10:FF:000830">
    <property type="entry name" value="Protein eyes shut homolog"/>
    <property type="match status" value="1"/>
</dbReference>
<feature type="domain" description="EGF-like" evidence="23">
    <location>
        <begin position="1418"/>
        <end position="1454"/>
    </location>
</feature>
<dbReference type="Pfam" id="PF25024">
    <property type="entry name" value="EGF_TEN"/>
    <property type="match status" value="2"/>
</dbReference>
<feature type="disulfide bond" evidence="19">
    <location>
        <begin position="2604"/>
        <end position="2613"/>
    </location>
</feature>
<feature type="disulfide bond" evidence="19">
    <location>
        <begin position="181"/>
        <end position="198"/>
    </location>
</feature>
<organism evidence="24 25">
    <name type="scientific">Xyrichtys novacula</name>
    <name type="common">Pearly razorfish</name>
    <name type="synonym">Hemipteronotus novacula</name>
    <dbReference type="NCBI Taxonomy" id="13765"/>
    <lineage>
        <taxon>Eukaryota</taxon>
        <taxon>Metazoa</taxon>
        <taxon>Chordata</taxon>
        <taxon>Craniata</taxon>
        <taxon>Vertebrata</taxon>
        <taxon>Euteleostomi</taxon>
        <taxon>Actinopterygii</taxon>
        <taxon>Neopterygii</taxon>
        <taxon>Teleostei</taxon>
        <taxon>Neoteleostei</taxon>
        <taxon>Acanthomorphata</taxon>
        <taxon>Eupercaria</taxon>
        <taxon>Labriformes</taxon>
        <taxon>Labridae</taxon>
        <taxon>Xyrichtys</taxon>
    </lineage>
</organism>
<reference evidence="24" key="1">
    <citation type="submission" date="2023-08" db="EMBL/GenBank/DDBJ databases">
        <authorList>
            <person name="Alioto T."/>
            <person name="Alioto T."/>
            <person name="Gomez Garrido J."/>
        </authorList>
    </citation>
    <scope>NUCLEOTIDE SEQUENCE</scope>
</reference>
<dbReference type="Pfam" id="PF00008">
    <property type="entry name" value="EGF"/>
    <property type="match status" value="17"/>
</dbReference>
<feature type="domain" description="Laminin G" evidence="22">
    <location>
        <begin position="2880"/>
        <end position="3065"/>
    </location>
</feature>
<keyword evidence="5" id="KW-0963">Cytoplasm</keyword>
<feature type="domain" description="Laminin G" evidence="22">
    <location>
        <begin position="2060"/>
        <end position="2264"/>
    </location>
</feature>
<feature type="domain" description="EGF-like" evidence="23">
    <location>
        <begin position="2015"/>
        <end position="2055"/>
    </location>
</feature>
<feature type="disulfide bond" evidence="19">
    <location>
        <begin position="591"/>
        <end position="600"/>
    </location>
</feature>
<feature type="domain" description="EGF-like" evidence="23">
    <location>
        <begin position="1223"/>
        <end position="1259"/>
    </location>
</feature>
<dbReference type="EMBL" id="OY660874">
    <property type="protein sequence ID" value="CAJ1067488.1"/>
    <property type="molecule type" value="Genomic_DNA"/>
</dbReference>
<dbReference type="PROSITE" id="PS00010">
    <property type="entry name" value="ASX_HYDROXYL"/>
    <property type="match status" value="23"/>
</dbReference>
<dbReference type="GO" id="GO:0060218">
    <property type="term" value="P:hematopoietic stem cell differentiation"/>
    <property type="evidence" value="ECO:0007669"/>
    <property type="project" value="UniProtKB-ARBA"/>
</dbReference>
<feature type="region of interest" description="Disordered" evidence="20">
    <location>
        <begin position="1985"/>
        <end position="2007"/>
    </location>
</feature>
<dbReference type="InterPro" id="IPR018097">
    <property type="entry name" value="EGF_Ca-bd_CS"/>
</dbReference>
<dbReference type="PROSITE" id="PS01186">
    <property type="entry name" value="EGF_2"/>
    <property type="match status" value="35"/>
</dbReference>
<dbReference type="InterPro" id="IPR001881">
    <property type="entry name" value="EGF-like_Ca-bd_dom"/>
</dbReference>
<feature type="disulfide bond" evidence="19">
    <location>
        <begin position="705"/>
        <end position="714"/>
    </location>
</feature>
<evidence type="ECO:0000256" key="7">
    <source>
        <dbReference type="ARBA" id="ARBA00022530"/>
    </source>
</evidence>
<evidence type="ECO:0000256" key="12">
    <source>
        <dbReference type="ARBA" id="ARBA00022837"/>
    </source>
</evidence>
<feature type="domain" description="EGF-like" evidence="23">
    <location>
        <begin position="717"/>
        <end position="753"/>
    </location>
</feature>
<feature type="domain" description="EGF-like" evidence="23">
    <location>
        <begin position="913"/>
        <end position="951"/>
    </location>
</feature>
<evidence type="ECO:0000256" key="4">
    <source>
        <dbReference type="ARBA" id="ARBA00004498"/>
    </source>
</evidence>
<dbReference type="GO" id="GO:0050877">
    <property type="term" value="P:nervous system process"/>
    <property type="evidence" value="ECO:0007669"/>
    <property type="project" value="UniProtKB-ARBA"/>
</dbReference>
<feature type="disulfide bond" evidence="19">
    <location>
        <begin position="860"/>
        <end position="869"/>
    </location>
</feature>
<dbReference type="FunFam" id="2.10.25.10:FF:000318">
    <property type="entry name" value="Eyes shut homolog"/>
    <property type="match status" value="1"/>
</dbReference>
<protein>
    <submittedName>
        <fullName evidence="24">Protein eyes shut homolog</fullName>
    </submittedName>
</protein>
<evidence type="ECO:0000256" key="13">
    <source>
        <dbReference type="ARBA" id="ARBA00022989"/>
    </source>
</evidence>
<dbReference type="Pfam" id="PF12661">
    <property type="entry name" value="hEGF"/>
    <property type="match status" value="7"/>
</dbReference>
<dbReference type="SMART" id="SM00282">
    <property type="entry name" value="LamG"/>
    <property type="match status" value="5"/>
</dbReference>
<feature type="domain" description="EGF-like" evidence="23">
    <location>
        <begin position="1261"/>
        <end position="1297"/>
    </location>
</feature>
<dbReference type="Pfam" id="PF02210">
    <property type="entry name" value="Laminin_G_2"/>
    <property type="match status" value="4"/>
</dbReference>
<dbReference type="GO" id="GO:1901222">
    <property type="term" value="P:regulation of non-canonical NF-kappaB signal transduction"/>
    <property type="evidence" value="ECO:0007669"/>
    <property type="project" value="UniProtKB-ARBA"/>
</dbReference>
<dbReference type="FunFam" id="2.10.25.10:FF:000472">
    <property type="entry name" value="Uncharacterized protein, isoform A"/>
    <property type="match status" value="6"/>
</dbReference>
<feature type="signal peptide" evidence="21">
    <location>
        <begin position="1"/>
        <end position="20"/>
    </location>
</feature>
<keyword evidence="10 21" id="KW-0732">Signal</keyword>
<evidence type="ECO:0000256" key="10">
    <source>
        <dbReference type="ARBA" id="ARBA00022729"/>
    </source>
</evidence>
<feature type="domain" description="EGF-like" evidence="23">
    <location>
        <begin position="296"/>
        <end position="332"/>
    </location>
</feature>
<feature type="domain" description="EGF-like" evidence="23">
    <location>
        <begin position="1494"/>
        <end position="1530"/>
    </location>
</feature>
<feature type="domain" description="EGF-like" evidence="23">
    <location>
        <begin position="1456"/>
        <end position="1492"/>
    </location>
</feature>
<feature type="disulfide bond" evidence="19">
    <location>
        <begin position="1557"/>
        <end position="1566"/>
    </location>
</feature>
<feature type="disulfide bond" evidence="19">
    <location>
        <begin position="922"/>
        <end position="939"/>
    </location>
</feature>
<feature type="disulfide bond" evidence="19">
    <location>
        <begin position="1520"/>
        <end position="1529"/>
    </location>
</feature>
<dbReference type="PROSITE" id="PS50025">
    <property type="entry name" value="LAM_G_DOMAIN"/>
    <property type="match status" value="5"/>
</dbReference>
<dbReference type="FunFam" id="2.10.25.10:FF:000118">
    <property type="entry name" value="protein delta homolog 2"/>
    <property type="match status" value="2"/>
</dbReference>
<feature type="disulfide bond" evidence="19">
    <location>
        <begin position="1131"/>
        <end position="1140"/>
    </location>
</feature>
<feature type="domain" description="EGF-like" evidence="23">
    <location>
        <begin position="1067"/>
        <end position="1103"/>
    </location>
</feature>
<feature type="domain" description="EGF-like" evidence="23">
    <location>
        <begin position="1689"/>
        <end position="1726"/>
    </location>
</feature>
<dbReference type="FunFam" id="2.10.25.10:FF:000143">
    <property type="entry name" value="Protein crumbs 1"/>
    <property type="match status" value="3"/>
</dbReference>
<feature type="disulfide bond" evidence="19">
    <location>
        <begin position="1017"/>
        <end position="1026"/>
    </location>
</feature>
<keyword evidence="7" id="KW-0272">Extracellular matrix</keyword>
<feature type="disulfide bond" evidence="19">
    <location>
        <begin position="2561"/>
        <end position="2570"/>
    </location>
</feature>
<dbReference type="PROSITE" id="PS01187">
    <property type="entry name" value="EGF_CA"/>
    <property type="match status" value="10"/>
</dbReference>
<feature type="disulfide bond" evidence="19">
    <location>
        <begin position="1677"/>
        <end position="1686"/>
    </location>
</feature>
<dbReference type="GO" id="GO:0051241">
    <property type="term" value="P:negative regulation of multicellular organismal process"/>
    <property type="evidence" value="ECO:0007669"/>
    <property type="project" value="UniProtKB-ARBA"/>
</dbReference>
<feature type="domain" description="EGF-like" evidence="23">
    <location>
        <begin position="953"/>
        <end position="989"/>
    </location>
</feature>
<dbReference type="GO" id="GO:0048589">
    <property type="term" value="P:developmental growth"/>
    <property type="evidence" value="ECO:0007669"/>
    <property type="project" value="UniProtKB-ARBA"/>
</dbReference>
<feature type="domain" description="EGF-like" evidence="23">
    <location>
        <begin position="211"/>
        <end position="253"/>
    </location>
</feature>
<evidence type="ECO:0000256" key="17">
    <source>
        <dbReference type="ARBA" id="ARBA00023212"/>
    </source>
</evidence>
<evidence type="ECO:0000259" key="22">
    <source>
        <dbReference type="PROSITE" id="PS50025"/>
    </source>
</evidence>
<name>A0AAV1G2C0_XYRNO</name>
<evidence type="ECO:0000256" key="9">
    <source>
        <dbReference type="ARBA" id="ARBA00022692"/>
    </source>
</evidence>
<keyword evidence="11" id="KW-0677">Repeat</keyword>
<feature type="domain" description="EGF-like" evidence="23">
    <location>
        <begin position="1380"/>
        <end position="1416"/>
    </location>
</feature>
<evidence type="ECO:0000256" key="2">
    <source>
        <dbReference type="ARBA" id="ARBA00004245"/>
    </source>
</evidence>
<feature type="disulfide bond" evidence="19">
    <location>
        <begin position="901"/>
        <end position="910"/>
    </location>
</feature>
<feature type="domain" description="EGF-like" evidence="23">
    <location>
        <begin position="603"/>
        <end position="639"/>
    </location>
</feature>
<feature type="chain" id="PRO_5043460561" evidence="21">
    <location>
        <begin position="21"/>
        <end position="3066"/>
    </location>
</feature>
<dbReference type="CDD" id="cd00110">
    <property type="entry name" value="LamG"/>
    <property type="match status" value="5"/>
</dbReference>
<dbReference type="GO" id="GO:0045597">
    <property type="term" value="P:positive regulation of cell differentiation"/>
    <property type="evidence" value="ECO:0007669"/>
    <property type="project" value="UniProtKB-ARBA"/>
</dbReference>
<evidence type="ECO:0000256" key="20">
    <source>
        <dbReference type="SAM" id="MobiDB-lite"/>
    </source>
</evidence>
<dbReference type="GO" id="GO:0120025">
    <property type="term" value="C:plasma membrane bounded cell projection"/>
    <property type="evidence" value="ECO:0007669"/>
    <property type="project" value="UniProtKB-ARBA"/>
</dbReference>
<feature type="domain" description="EGF-like" evidence="23">
    <location>
        <begin position="1569"/>
        <end position="1605"/>
    </location>
</feature>
<dbReference type="InterPro" id="IPR013032">
    <property type="entry name" value="EGF-like_CS"/>
</dbReference>
<dbReference type="InterPro" id="IPR000742">
    <property type="entry name" value="EGF"/>
</dbReference>
<dbReference type="FunFam" id="2.10.25.10:FF:000247">
    <property type="entry name" value="Delta/notch like EGF repeat containing"/>
    <property type="match status" value="2"/>
</dbReference>
<dbReference type="FunFam" id="2.10.25.10:FF:000747">
    <property type="entry name" value="Protein eyes shut homolog"/>
    <property type="match status" value="1"/>
</dbReference>
<feature type="disulfide bond" evidence="19">
    <location>
        <begin position="2865"/>
        <end position="2874"/>
    </location>
</feature>
<dbReference type="GO" id="GO:0051240">
    <property type="term" value="P:positive regulation of multicellular organismal process"/>
    <property type="evidence" value="ECO:0007669"/>
    <property type="project" value="UniProtKB-ARBA"/>
</dbReference>
<keyword evidence="13" id="KW-1133">Transmembrane helix</keyword>
<feature type="domain" description="EGF-like" evidence="23">
    <location>
        <begin position="1299"/>
        <end position="1337"/>
    </location>
</feature>
<feature type="domain" description="EGF-like" evidence="23">
    <location>
        <begin position="1029"/>
        <end position="1065"/>
    </location>
</feature>
<dbReference type="FunFam" id="2.10.25.10:FF:000327">
    <property type="entry name" value="neurogenic locus notch homolog protein 4"/>
    <property type="match status" value="1"/>
</dbReference>
<dbReference type="SUPFAM" id="SSF49899">
    <property type="entry name" value="Concanavalin A-like lectins/glucanases"/>
    <property type="match status" value="5"/>
</dbReference>
<dbReference type="GO" id="GO:0071944">
    <property type="term" value="C:cell periphery"/>
    <property type="evidence" value="ECO:0007669"/>
    <property type="project" value="UniProtKB-ARBA"/>
</dbReference>
<dbReference type="FunFam" id="2.10.25.10:FF:001002">
    <property type="entry name" value="Protein eyes shut homolog"/>
    <property type="match status" value="1"/>
</dbReference>
<dbReference type="PROSITE" id="PS00022">
    <property type="entry name" value="EGF_1"/>
    <property type="match status" value="45"/>
</dbReference>
<feature type="disulfide bond" evidence="19">
    <location>
        <begin position="1716"/>
        <end position="1725"/>
    </location>
</feature>
<feature type="disulfide bond" evidence="19">
    <location>
        <begin position="979"/>
        <end position="988"/>
    </location>
</feature>
<evidence type="ECO:0000256" key="14">
    <source>
        <dbReference type="ARBA" id="ARBA00023136"/>
    </source>
</evidence>
<feature type="domain" description="EGF-like" evidence="23">
    <location>
        <begin position="2535"/>
        <end position="2571"/>
    </location>
</feature>
<evidence type="ECO:0000256" key="3">
    <source>
        <dbReference type="ARBA" id="ARBA00004316"/>
    </source>
</evidence>
<feature type="disulfide bond" evidence="19">
    <location>
        <begin position="1406"/>
        <end position="1415"/>
    </location>
</feature>
<dbReference type="FunFam" id="2.10.25.10:FF:000279">
    <property type="entry name" value="Neurogenic locus notch 1"/>
    <property type="match status" value="1"/>
</dbReference>
<sequence length="3066" mass="333692">MEASLFRLIAVSVAVHLIQCQTVCNRQPPLKWHLQQHTIQMNWTLLGNICGSVSECWESQGGEESTEGSLNFPQMCPLQLQHGDKLLMSADETLKTYGIRLLNVSRENFENCSINADIKDQFLSPHYLNESEQVEAKWLVPGLHYFVALHEEDAQLCKLGLRLNVSVKTQLCQASPLLRLCSGNGICQTSLWEGAFHCRCHHHYSGRFCEKSDACLDNPCENKGVCLSNGSTDPNHRTYKCLCPPHFTGVNCSEVIGKENCYRICENGMCVPVPGFSASFKCICDTGVSGPPCEKRRDPCEPNPCRNGGTCKDTLEGFVCVCPAGFGGLRCDSNIDLDCMSYACQEEQICTVGEHDSECVCADGTVAPACRRQLDLCSPSPCLNNATCVSRGNDYVCRCLRGFSGKNCEEIIDHCRLLNINCLNEGLCLRVIGGYQCVCAPGWIGEFCQYVGDACLIKPNSCMNGATCITTSQPSSPPQFTCKCPLGFSGTNCEIDINECDSSPCQHDGTCTDLRGHYECQCPTGFLGKNCEIDIDACTLPNTTCPPNTRCMDLPAGLEHTCRVPCPENLKPCANGGRCVLNNASSYTCICAPGWTGQNCRINVNDCVQHWCQNGATCVDEIDGYSCRCPEGYTGAFCEEDIDFCVGHRCSEHGVCVDRRYNYTCRCTLGYEGSLCEVETNECNSFPCASGATCVDLISDYRCHCPPGFEGRTCSLNVNDCWSQPCLNGGSCMDLINDYICHCPLGFKGKDCSVDIDLCSFGLCSEHTLICVETKDGQNVSCTCKRGFAGLFCEVNLNECESEPCQNGGTCVDGIDLYQCFCSEGFGGLNCEINDDECVHGYCANNSTCIDLVADYECVCPSGFSGKNCSTPVSACETNFDFCKNGGTCTQSRAGEVRCVCLPGYHGDDCSSSVDLCVSNPCDPKGTLFCEELANAYRCVCQHGYSGPHCKTPINHCVDGLCQHGSACVDLSRGFKCDCLPGLTGQFCEINIDDCEEKPCGVLSICKDALNGYNCFCAPGFVGNSCQIEVNECLSQPCRNDGSCIDELNSFSCQCPPGITGTLCEVNIDECMSSPCLHNATCVDLVHGYRCLCMPGFTGTACELDIDECASSPCKNRATCIDQPGNYFCQCVAPFKGHNCEFLPCEASNPCENGAVCVEEMDQDHFPSGFRCHCRRGFTGPRCEINVDECSSSPCLHGFCYDVVDGFYCLCNPGYAGPRCEQDIDDCVSSLCSSNSVCKDLHLSYECVCHPGWEGEFCQQEIDECLSQPCKNNATCTDLLNGYKCLCSLGWTGVDCAEDVNECDSGPCLNGAQCQESDVPGEFSCTCPPFFTGPLCNQPYDPCDPLHNPCLNNSTCLTRSDGTASCRCPAGFEGSWCEIDTNECGSNPCQNQGDCVDRVNSYSCDCKMGFSGLHCEEDINECASSPCYNAATCQDLVNKFLCVCPPGYFGTLCDLDVNECEVSPCLHEGICINTPGGFECVCRPGYSGSRCDIDIDECVSHPCQNSGRCIDAPNRYHCLCPVGFSGLLCETNIDECMSGPCLHGSCKDGIYSYSCLCESGWSGSRCETNIDDCAPAPCLNGGSCVDLIDKFACFCQDGYTGKNCEIDIDVCKEAAFNVSLCFNGATCIDGEGTNFTCSCPPGFMGDFCEVDVNECCSAPCHNGAICQDLINSYVCHCRSGWTGLHCEDDINECLPQPCNQGICIQNDPGYGYTCFCRPGFVGRNCEHNYDDCLSSPCPEAFSCVDGINKVNCLPPVTEAVPLATVLKNITRGSAPRVSSPTLSPAPTSEQFADSSFVQYFGNSYLEFEGVDLSALNNITVRFQTKGSQGTLLYVDQGPSNGDFFFMKLFILDGILQYAFSCNEEEEVKRITTSIHVDDGKVHIVNVRQRLTPCEAQLTLSGHERMKSTASNYWLGHMIKRTNHVFTGGLPPTYRLNQRAKPFHNYSGCIEIIEMNQRRSFYTSDAIAGSNIGRCRYSSHAIDAVPPSPSRLTPPSAAANTTMAAPTQTPKHPLRELRFCHEGLCRNGGTCYQPQLPAGALPSCHCPLHFTGTLCEKDTTVYIPSFDGTSYLELQPLASFLRPAGARNDLPVPVKDTSVILFLTVKTRSTQGTVLYTQEQNFGEQFLHVFLQDGCPVAELGCGGGHVLNAAAGQSISNNRWTPITVRYDLPVGKQGGSCMIEIAADNGTAQRLQELVSQPVSEGSFGPIFLGDVSSHWEMHEGSAKRARRFTGCIKELQVNSKEVYLMGEAVRGRNIKNCDPPVCQHLPCRNGGTCISDAEDWFCECPPLYTGRLCQFNACERNPCGHGATCIPKSPLEAVCLCPYGRQGLLCDEPINITRPRFSGTDEFGYTSFVAYSPIPSLSFFYEFKLKFTLANNSSAMKDNLMLFAGHKGQGNDGDDFFVLGLRNGRVLHKFNLGSGVAVIVSDRLNLRINIHTVIFGRSKNIGWLKVDGQRNRTGASPGPLVGLNVFNQLFVGGYNEYTPELLPLGSRFRQGFQGCIFDVQFSTRRDRKFQVLGQPAGHAAFGRSVGQCGVTPCDHVHCRNGGTCVDSGSSVYCQCPLGWKGALCSETVSVCDVEHRPPPLCALGSTCIPLPNGYTCQCPLGTAGLYCEKAVSISDPFFSGNQSSWMSFPPMSVRHRTVVQLQFQPLSPDGILVYTAQHLSARAGDFFCLSLTSGFVQLRFNLGDGTHVLQSVDRVNSQGRIWHTVRAGRLGLQGFLSLDNKEVRENGTEGMTTLDVTTDIFIGGVSTLSLVSTEATEREPTGFTGGMRELIINGQELELTETGAVSGTNIGDWDGTGCGYKVCQNGGRCLPLGSSSFTCVCPLPWTGSACNQSIVCVDNNCKHGSICAPSSDVSYSCMCPLGWGGRYCDTEVTSETLKFIGNSFVKYLDSRYNTRNLKYAQVSFSFRSRSNDSLILWMGKAEQEDDDYLAVGLEGGLLKVAVNLGERLSRPVTYRNLSLCCNKWHNVSISLNGTVIQVFLNSKRAIIQDMDPFERYIALNYGGQLYFGGFELYRNVSNITAGLFLKGFEGNLRNVHLFQDTKPLQFLKNSEGFNVDEGGD</sequence>
<feature type="disulfide bond" evidence="19">
    <location>
        <begin position="1308"/>
        <end position="1325"/>
    </location>
</feature>
<feature type="domain" description="EGF-like" evidence="23">
    <location>
        <begin position="496"/>
        <end position="532"/>
    </location>
</feature>
<dbReference type="SMART" id="SM00179">
    <property type="entry name" value="EGF_CA"/>
    <property type="match status" value="41"/>
</dbReference>
<feature type="disulfide bond" evidence="19">
    <location>
        <begin position="439"/>
        <end position="448"/>
    </location>
</feature>
<evidence type="ECO:0000256" key="1">
    <source>
        <dbReference type="ARBA" id="ARBA00004167"/>
    </source>
</evidence>
<keyword evidence="15 19" id="KW-1015">Disulfide bond</keyword>
<dbReference type="Proteomes" id="UP001178508">
    <property type="component" value="Chromosome 11"/>
</dbReference>
<dbReference type="FunFam" id="2.10.25.10:FF:000508">
    <property type="entry name" value="Eyes shut homolog"/>
    <property type="match status" value="1"/>
</dbReference>
<feature type="disulfide bond" evidence="19">
    <location>
        <begin position="1055"/>
        <end position="1064"/>
    </location>
</feature>
<dbReference type="FunFam" id="2.10.25.10:FF:000669">
    <property type="entry name" value="Eyes shut homolog"/>
    <property type="match status" value="1"/>
</dbReference>
<evidence type="ECO:0000259" key="23">
    <source>
        <dbReference type="PROSITE" id="PS50026"/>
    </source>
</evidence>
<evidence type="ECO:0000256" key="5">
    <source>
        <dbReference type="ARBA" id="ARBA00022490"/>
    </source>
</evidence>
<dbReference type="PANTHER" id="PTHR12916">
    <property type="entry name" value="CYTOCHROME C OXIDASE POLYPEPTIDE VIC-2"/>
    <property type="match status" value="1"/>
</dbReference>
<dbReference type="InterPro" id="IPR009030">
    <property type="entry name" value="Growth_fac_rcpt_cys_sf"/>
</dbReference>
<feature type="disulfide bond" evidence="19">
    <location>
        <begin position="399"/>
        <end position="408"/>
    </location>
</feature>
<evidence type="ECO:0000256" key="18">
    <source>
        <dbReference type="ARBA" id="ARBA00023273"/>
    </source>
</evidence>
<feature type="disulfide bond" evidence="19">
    <location>
        <begin position="667"/>
        <end position="676"/>
    </location>
</feature>
<proteinExistence type="predicted"/>
<dbReference type="SMART" id="SM00181">
    <property type="entry name" value="EGF"/>
    <property type="match status" value="46"/>
</dbReference>
<dbReference type="FunFam" id="2.10.25.10:FF:000173">
    <property type="entry name" value="Neurogenic locus notch protein 2"/>
    <property type="match status" value="1"/>
</dbReference>
<keyword evidence="6" id="KW-0964">Secreted</keyword>
<dbReference type="FunFam" id="2.10.25.10:FF:000373">
    <property type="entry name" value="sushi, nidogen and EGF-like domain-containing protein 1"/>
    <property type="match status" value="1"/>
</dbReference>
<feature type="domain" description="EGF-like" evidence="23">
    <location>
        <begin position="679"/>
        <end position="715"/>
    </location>
</feature>
<feature type="disulfide bond" evidence="19">
    <location>
        <begin position="1536"/>
        <end position="1546"/>
    </location>
</feature>
<dbReference type="FunFam" id="2.10.25.10:FF:000004">
    <property type="entry name" value="Neurogenic locus notch 1"/>
    <property type="match status" value="2"/>
</dbReference>
<feature type="domain" description="EGF-like" evidence="23">
    <location>
        <begin position="1186"/>
        <end position="1221"/>
    </location>
</feature>
<feature type="domain" description="EGF-like" evidence="23">
    <location>
        <begin position="411"/>
        <end position="449"/>
    </location>
</feature>
<dbReference type="FunFam" id="2.10.25.10:FF:000012">
    <property type="entry name" value="Delta-like protein"/>
    <property type="match status" value="1"/>
</dbReference>
<dbReference type="Pfam" id="PF00054">
    <property type="entry name" value="Laminin_G_1"/>
    <property type="match status" value="1"/>
</dbReference>
<dbReference type="PROSITE" id="PS50026">
    <property type="entry name" value="EGF_3"/>
    <property type="match status" value="44"/>
</dbReference>
<dbReference type="FunFam" id="2.60.120.200:FF:000190">
    <property type="entry name" value="Protein eyes shut homolog"/>
    <property type="match status" value="1"/>
</dbReference>
<dbReference type="PANTHER" id="PTHR12916:SF4">
    <property type="entry name" value="UNINFLATABLE, ISOFORM C"/>
    <property type="match status" value="1"/>
</dbReference>
<feature type="disulfide bond" evidence="19">
    <location>
        <begin position="322"/>
        <end position="331"/>
    </location>
</feature>
<feature type="disulfide bond" evidence="19">
    <location>
        <begin position="1249"/>
        <end position="1258"/>
    </location>
</feature>
<feature type="disulfide bond" evidence="19">
    <location>
        <begin position="522"/>
        <end position="531"/>
    </location>
</feature>
<dbReference type="FunFam" id="2.10.25.10:FF:000031">
    <property type="entry name" value="neurogenic locus notch homolog protein 3"/>
    <property type="match status" value="1"/>
</dbReference>
<dbReference type="InterPro" id="IPR001791">
    <property type="entry name" value="Laminin_G"/>
</dbReference>
<dbReference type="Gene3D" id="2.10.25.10">
    <property type="entry name" value="Laminin"/>
    <property type="match status" value="42"/>
</dbReference>
<keyword evidence="16" id="KW-0325">Glycoprotein</keyword>
<feature type="domain" description="Laminin G" evidence="22">
    <location>
        <begin position="2621"/>
        <end position="2804"/>
    </location>
</feature>
<feature type="disulfide bond" evidence="19">
    <location>
        <begin position="1444"/>
        <end position="1453"/>
    </location>
</feature>
<feature type="domain" description="EGF-like" evidence="23">
    <location>
        <begin position="2800"/>
        <end position="2837"/>
    </location>
</feature>
<feature type="domain" description="EGF-like" evidence="23">
    <location>
        <begin position="834"/>
        <end position="870"/>
    </location>
</feature>
<dbReference type="GO" id="GO:0016020">
    <property type="term" value="C:membrane"/>
    <property type="evidence" value="ECO:0007669"/>
    <property type="project" value="UniProtKB-SubCell"/>
</dbReference>
<dbReference type="GO" id="GO:0005509">
    <property type="term" value="F:calcium ion binding"/>
    <property type="evidence" value="ECO:0007669"/>
    <property type="project" value="InterPro"/>
</dbReference>
<dbReference type="SUPFAM" id="SSF57196">
    <property type="entry name" value="EGF/Laminin"/>
    <property type="match status" value="33"/>
</dbReference>
<feature type="domain" description="EGF-like" evidence="23">
    <location>
        <begin position="451"/>
        <end position="494"/>
    </location>
</feature>
<dbReference type="GO" id="GO:0009952">
    <property type="term" value="P:anterior/posterior pattern specification"/>
    <property type="evidence" value="ECO:0007669"/>
    <property type="project" value="UniProtKB-ARBA"/>
</dbReference>
<feature type="domain" description="EGF-like" evidence="23">
    <location>
        <begin position="563"/>
        <end position="601"/>
    </location>
</feature>
<keyword evidence="25" id="KW-1185">Reference proteome</keyword>
<gene>
    <name evidence="24" type="ORF">XNOV1_A004229</name>
</gene>
<dbReference type="InterPro" id="IPR013320">
    <property type="entry name" value="ConA-like_dom_sf"/>
</dbReference>
<feature type="disulfide bond" evidence="19">
    <location>
        <begin position="1211"/>
        <end position="1220"/>
    </location>
</feature>
<dbReference type="FunFam" id="2.10.25.10:FF:000920">
    <property type="entry name" value="protein eyes shut homolog"/>
    <property type="match status" value="1"/>
</dbReference>
<feature type="domain" description="EGF-like" evidence="23">
    <location>
        <begin position="641"/>
        <end position="677"/>
    </location>
</feature>